<gene>
    <name evidence="2" type="ORF">RF55_15003</name>
</gene>
<dbReference type="STRING" id="67767.A0A0J7K799"/>
<dbReference type="EMBL" id="LBMM01012610">
    <property type="protein sequence ID" value="KMQ86114.1"/>
    <property type="molecule type" value="Genomic_DNA"/>
</dbReference>
<dbReference type="Proteomes" id="UP000036403">
    <property type="component" value="Unassembled WGS sequence"/>
</dbReference>
<dbReference type="FunFam" id="3.30.420.10:FF:000032">
    <property type="entry name" value="Retrovirus-related Pol polyprotein from transposon 297-like Protein"/>
    <property type="match status" value="1"/>
</dbReference>
<dbReference type="PANTHER" id="PTHR38681">
    <property type="entry name" value="RETROVIRUS-RELATED POL POLYPROTEIN FROM TRANSPOSON 412-LIKE PROTEIN-RELATED"/>
    <property type="match status" value="1"/>
</dbReference>
<protein>
    <submittedName>
        <fullName evidence="2">Retrovirus-like pol polyprotein</fullName>
    </submittedName>
</protein>
<dbReference type="GO" id="GO:0003676">
    <property type="term" value="F:nucleic acid binding"/>
    <property type="evidence" value="ECO:0007669"/>
    <property type="project" value="InterPro"/>
</dbReference>
<proteinExistence type="predicted"/>
<keyword evidence="3" id="KW-1185">Reference proteome</keyword>
<dbReference type="PANTHER" id="PTHR38681:SF1">
    <property type="entry name" value="RETROVIRUS-RELATED POL POLYPROTEIN FROM TRANSPOSON 412-LIKE PROTEIN"/>
    <property type="match status" value="1"/>
</dbReference>
<dbReference type="PROSITE" id="PS50994">
    <property type="entry name" value="INTEGRASE"/>
    <property type="match status" value="1"/>
</dbReference>
<dbReference type="Gene3D" id="3.30.420.10">
    <property type="entry name" value="Ribonuclease H-like superfamily/Ribonuclease H"/>
    <property type="match status" value="1"/>
</dbReference>
<name>A0A0J7K799_LASNI</name>
<dbReference type="InterPro" id="IPR036397">
    <property type="entry name" value="RNaseH_sf"/>
</dbReference>
<dbReference type="PaxDb" id="67767-A0A0J7K799"/>
<dbReference type="GO" id="GO:0015074">
    <property type="term" value="P:DNA integration"/>
    <property type="evidence" value="ECO:0007669"/>
    <property type="project" value="InterPro"/>
</dbReference>
<comment type="caution">
    <text evidence="2">The sequence shown here is derived from an EMBL/GenBank/DDBJ whole genome shotgun (WGS) entry which is preliminary data.</text>
</comment>
<dbReference type="SUPFAM" id="SSF53098">
    <property type="entry name" value="Ribonuclease H-like"/>
    <property type="match status" value="1"/>
</dbReference>
<reference evidence="2 3" key="1">
    <citation type="submission" date="2015-04" db="EMBL/GenBank/DDBJ databases">
        <title>Lasius niger genome sequencing.</title>
        <authorList>
            <person name="Konorov E.A."/>
            <person name="Nikitin M.A."/>
            <person name="Kirill M.V."/>
            <person name="Chang P."/>
        </authorList>
    </citation>
    <scope>NUCLEOTIDE SEQUENCE [LARGE SCALE GENOMIC DNA]</scope>
    <source>
        <tissue evidence="2">Whole</tissue>
    </source>
</reference>
<dbReference type="InterPro" id="IPR012337">
    <property type="entry name" value="RNaseH-like_sf"/>
</dbReference>
<evidence type="ECO:0000313" key="3">
    <source>
        <dbReference type="Proteomes" id="UP000036403"/>
    </source>
</evidence>
<dbReference type="AlphaFoldDB" id="A0A0J7K799"/>
<feature type="domain" description="Integrase catalytic" evidence="1">
    <location>
        <begin position="30"/>
        <end position="201"/>
    </location>
</feature>
<accession>A0A0J7K799</accession>
<dbReference type="InterPro" id="IPR001584">
    <property type="entry name" value="Integrase_cat-core"/>
</dbReference>
<sequence length="201" mass="23179">MNKDITQWARTCLPCQRAKIHRHVKLNPEKIAIPDERFKQIHLDLIGPLPLTNNFRYCLTMVDRYTRWPEAAPLTEATAEAVAEAFYTTWISRFGAPQIITTDQGTQFESELFRILTHLIGCKRTRTSPYHPASNGMLERWHRTLKTALSCHLQNDRDWTTSLPTVLLGLRTVFKDDLKCSTAELLYGTTLKIPGEFFEDT</sequence>
<dbReference type="Pfam" id="PF00665">
    <property type="entry name" value="rve"/>
    <property type="match status" value="1"/>
</dbReference>
<organism evidence="2 3">
    <name type="scientific">Lasius niger</name>
    <name type="common">Black garden ant</name>
    <dbReference type="NCBI Taxonomy" id="67767"/>
    <lineage>
        <taxon>Eukaryota</taxon>
        <taxon>Metazoa</taxon>
        <taxon>Ecdysozoa</taxon>
        <taxon>Arthropoda</taxon>
        <taxon>Hexapoda</taxon>
        <taxon>Insecta</taxon>
        <taxon>Pterygota</taxon>
        <taxon>Neoptera</taxon>
        <taxon>Endopterygota</taxon>
        <taxon>Hymenoptera</taxon>
        <taxon>Apocrita</taxon>
        <taxon>Aculeata</taxon>
        <taxon>Formicoidea</taxon>
        <taxon>Formicidae</taxon>
        <taxon>Formicinae</taxon>
        <taxon>Lasius</taxon>
        <taxon>Lasius</taxon>
    </lineage>
</organism>
<dbReference type="OrthoDB" id="7545418at2759"/>
<evidence type="ECO:0000313" key="2">
    <source>
        <dbReference type="EMBL" id="KMQ86114.1"/>
    </source>
</evidence>
<evidence type="ECO:0000259" key="1">
    <source>
        <dbReference type="PROSITE" id="PS50994"/>
    </source>
</evidence>